<name>A0ACC5RAW5_9HYPH</name>
<protein>
    <submittedName>
        <fullName evidence="1">SDR family oxidoreductase</fullName>
    </submittedName>
</protein>
<evidence type="ECO:0000313" key="2">
    <source>
        <dbReference type="Proteomes" id="UP000616151"/>
    </source>
</evidence>
<proteinExistence type="predicted"/>
<accession>A0ACC5RAW5</accession>
<dbReference type="Proteomes" id="UP000616151">
    <property type="component" value="Unassembled WGS sequence"/>
</dbReference>
<organism evidence="1 2">
    <name type="scientific">Taklimakanibacter albus</name>
    <dbReference type="NCBI Taxonomy" id="2800327"/>
    <lineage>
        <taxon>Bacteria</taxon>
        <taxon>Pseudomonadati</taxon>
        <taxon>Pseudomonadota</taxon>
        <taxon>Alphaproteobacteria</taxon>
        <taxon>Hyphomicrobiales</taxon>
        <taxon>Aestuariivirgaceae</taxon>
        <taxon>Taklimakanibacter</taxon>
    </lineage>
</organism>
<keyword evidence="2" id="KW-1185">Reference proteome</keyword>
<comment type="caution">
    <text evidence="1">The sequence shown here is derived from an EMBL/GenBank/DDBJ whole genome shotgun (WGS) entry which is preliminary data.</text>
</comment>
<reference evidence="1" key="1">
    <citation type="submission" date="2021-01" db="EMBL/GenBank/DDBJ databases">
        <authorList>
            <person name="Sun Q."/>
        </authorList>
    </citation>
    <scope>NUCLEOTIDE SEQUENCE</scope>
    <source>
        <strain evidence="1">YIM B02566</strain>
    </source>
</reference>
<dbReference type="EMBL" id="JAENHL010000008">
    <property type="protein sequence ID" value="MBK1869834.1"/>
    <property type="molecule type" value="Genomic_DNA"/>
</dbReference>
<evidence type="ECO:0000313" key="1">
    <source>
        <dbReference type="EMBL" id="MBK1869834.1"/>
    </source>
</evidence>
<gene>
    <name evidence="1" type="ORF">JHL16_25955</name>
</gene>
<sequence length="233" mass="25147">MSERPVVLVAGASRGLGLELVRQFADRGWTVIGTARDVTRAHELIRLQGERPDRISIKALDIAKPESIAALKAELGGERLDVLYVNAGIMGPSHHDPRRVTDAEFDELMLTNALAPIRLAAALRGNLRDEKSVLVFMTSQLGSIARNEGGGYDLYRASKAALNSLTRSFVAKLPSPRPTVLSLHPGWVKTDMGGTEAPLDASTSVAGMVDIVEAARGTGGHRFLDYQGKEIPW</sequence>